<dbReference type="EMBL" id="VOGB01000004">
    <property type="protein sequence ID" value="MQM72264.1"/>
    <property type="molecule type" value="Genomic_DNA"/>
</dbReference>
<dbReference type="InterPro" id="IPR000415">
    <property type="entry name" value="Nitroreductase-like"/>
</dbReference>
<dbReference type="PANTHER" id="PTHR43673">
    <property type="entry name" value="NAD(P)H NITROREDUCTASE YDGI-RELATED"/>
    <property type="match status" value="1"/>
</dbReference>
<dbReference type="Gene3D" id="3.40.109.10">
    <property type="entry name" value="NADH Oxidase"/>
    <property type="match status" value="1"/>
</dbReference>
<sequence>MDLMKLLESRRSYRRFDQSRPVPAKAINDMALALRWSASAGNLQPLRCVFVTDPEIAEAIFPHTHFAAYLPKELGTPKPGEHPVMYVVLTYEKKTKWTDTDAGIALSNLTLAAWGHGVGSCILDNIDRPEIAALLHILDGVTIHSAVALGYPTHTSKIVDQKAPGDVKYYLDNQKNYMVPKRPFSEFIFENRYPEA</sequence>
<comment type="similarity">
    <text evidence="1">Belongs to the nitroreductase family.</text>
</comment>
<protein>
    <submittedName>
        <fullName evidence="4">Nitroreductase</fullName>
    </submittedName>
</protein>
<gene>
    <name evidence="4" type="ORF">FRC53_02300</name>
</gene>
<dbReference type="Pfam" id="PF00881">
    <property type="entry name" value="Nitroreductase"/>
    <property type="match status" value="1"/>
</dbReference>
<feature type="domain" description="Nitroreductase" evidence="3">
    <location>
        <begin position="8"/>
        <end position="151"/>
    </location>
</feature>
<dbReference type="PANTHER" id="PTHR43673:SF10">
    <property type="entry name" value="NADH DEHYDROGENASE_NAD(P)H NITROREDUCTASE XCC3605-RELATED"/>
    <property type="match status" value="1"/>
</dbReference>
<evidence type="ECO:0000313" key="4">
    <source>
        <dbReference type="EMBL" id="MQM72264.1"/>
    </source>
</evidence>
<organism evidence="4 5">
    <name type="scientific">Candidatus Pseudoramibacter fermentans</name>
    <dbReference type="NCBI Taxonomy" id="2594427"/>
    <lineage>
        <taxon>Bacteria</taxon>
        <taxon>Bacillati</taxon>
        <taxon>Bacillota</taxon>
        <taxon>Clostridia</taxon>
        <taxon>Eubacteriales</taxon>
        <taxon>Eubacteriaceae</taxon>
        <taxon>Pseudoramibacter</taxon>
    </lineage>
</organism>
<evidence type="ECO:0000256" key="2">
    <source>
        <dbReference type="ARBA" id="ARBA00023002"/>
    </source>
</evidence>
<dbReference type="GO" id="GO:0016491">
    <property type="term" value="F:oxidoreductase activity"/>
    <property type="evidence" value="ECO:0007669"/>
    <property type="project" value="UniProtKB-KW"/>
</dbReference>
<reference evidence="4" key="1">
    <citation type="journal article" date="2020" name="Appl. Environ. Microbiol.">
        <title>Medium-Chain Fatty Acid Synthesis by 'Candidatus Weimeria bifida' gen. nov., sp. nov., and 'Candidatus Pseudoramibacter fermentans' sp. nov.</title>
        <authorList>
            <person name="Scarborough M.J."/>
            <person name="Myers K.S."/>
            <person name="Donohue T.J."/>
            <person name="Noguera D.R."/>
        </authorList>
    </citation>
    <scope>NUCLEOTIDE SEQUENCE</scope>
    <source>
        <strain evidence="4">EUB1.1</strain>
    </source>
</reference>
<evidence type="ECO:0000256" key="1">
    <source>
        <dbReference type="ARBA" id="ARBA00007118"/>
    </source>
</evidence>
<dbReference type="Proteomes" id="UP000473648">
    <property type="component" value="Unassembled WGS sequence"/>
</dbReference>
<keyword evidence="5" id="KW-1185">Reference proteome</keyword>
<dbReference type="SUPFAM" id="SSF55469">
    <property type="entry name" value="FMN-dependent nitroreductase-like"/>
    <property type="match status" value="1"/>
</dbReference>
<keyword evidence="2" id="KW-0560">Oxidoreductase</keyword>
<comment type="caution">
    <text evidence="4">The sequence shown here is derived from an EMBL/GenBank/DDBJ whole genome shotgun (WGS) entry which is preliminary data.</text>
</comment>
<name>A0A6L5GPV5_9FIRM</name>
<proteinExistence type="inferred from homology"/>
<evidence type="ECO:0000259" key="3">
    <source>
        <dbReference type="Pfam" id="PF00881"/>
    </source>
</evidence>
<accession>A0A6L5GPV5</accession>
<dbReference type="AlphaFoldDB" id="A0A6L5GPV5"/>
<dbReference type="CDD" id="cd02062">
    <property type="entry name" value="Nitro_FMN_reductase"/>
    <property type="match status" value="1"/>
</dbReference>
<evidence type="ECO:0000313" key="5">
    <source>
        <dbReference type="Proteomes" id="UP000473648"/>
    </source>
</evidence>
<dbReference type="InterPro" id="IPR029479">
    <property type="entry name" value="Nitroreductase"/>
</dbReference>